<keyword evidence="2" id="KW-1185">Reference proteome</keyword>
<gene>
    <name evidence="1" type="ORF">FHL15_002026</name>
</gene>
<reference evidence="2" key="1">
    <citation type="submission" date="2019-06" db="EMBL/GenBank/DDBJ databases">
        <title>Draft genome sequence of the griseofulvin-producing fungus Xylaria cubensis strain G536.</title>
        <authorList>
            <person name="Mead M.E."/>
            <person name="Raja H.A."/>
            <person name="Steenwyk J.L."/>
            <person name="Knowles S.L."/>
            <person name="Oberlies N.H."/>
            <person name="Rokas A."/>
        </authorList>
    </citation>
    <scope>NUCLEOTIDE SEQUENCE [LARGE SCALE GENOMIC DNA]</scope>
    <source>
        <strain evidence="2">G536</strain>
    </source>
</reference>
<accession>A0A553IAK9</accession>
<evidence type="ECO:0000313" key="2">
    <source>
        <dbReference type="Proteomes" id="UP000319160"/>
    </source>
</evidence>
<name>A0A553IAK9_9PEZI</name>
<sequence length="393" mass="46154">MSIRLPYFQGEMMLWQHIGGPRIHVLRPAPDDVFHWLQDFACPIYQTLYAKTNECISPNSPPPVTSSEIIIDGLHRKLVKADLSLLNPDVHMGRRISSHADEQDIRFIAQRIGRIVKSLRHAYPRYVHDINAYMASEEEFSSNFDLVQSCTNSFLLFHVGTENLVLPQMPRTVRDRLQRQFANVRFVLRNLKACLDIWQKRENDRLKYYHGARKGVSFLGWVVEMANRGLADYVPGPIHQCLPRANIFKQAEIRRAGQRFAFDPTQDLVYLTDPRHPDLFVQLHPRTLPIVTVEQRIRRHYYLGLRRDAYGFVDFSTILEDREMFSREDLWVVKHSYRIYRFALEEMSKGRPEQRINIHQVVDIDYVSIGQTSSLEETSSEGDIYRRTKRERV</sequence>
<proteinExistence type="predicted"/>
<evidence type="ECO:0000313" key="1">
    <source>
        <dbReference type="EMBL" id="TRX97232.1"/>
    </source>
</evidence>
<dbReference type="OrthoDB" id="4768870at2759"/>
<dbReference type="EMBL" id="VFLP01000007">
    <property type="protein sequence ID" value="TRX97232.1"/>
    <property type="molecule type" value="Genomic_DNA"/>
</dbReference>
<dbReference type="Proteomes" id="UP000319160">
    <property type="component" value="Unassembled WGS sequence"/>
</dbReference>
<comment type="caution">
    <text evidence="1">The sequence shown here is derived from an EMBL/GenBank/DDBJ whole genome shotgun (WGS) entry which is preliminary data.</text>
</comment>
<organism evidence="1 2">
    <name type="scientific">Xylaria flabelliformis</name>
    <dbReference type="NCBI Taxonomy" id="2512241"/>
    <lineage>
        <taxon>Eukaryota</taxon>
        <taxon>Fungi</taxon>
        <taxon>Dikarya</taxon>
        <taxon>Ascomycota</taxon>
        <taxon>Pezizomycotina</taxon>
        <taxon>Sordariomycetes</taxon>
        <taxon>Xylariomycetidae</taxon>
        <taxon>Xylariales</taxon>
        <taxon>Xylariaceae</taxon>
        <taxon>Xylaria</taxon>
    </lineage>
</organism>
<protein>
    <submittedName>
        <fullName evidence="1">Uncharacterized protein</fullName>
    </submittedName>
</protein>
<dbReference type="AlphaFoldDB" id="A0A553IAK9"/>